<evidence type="ECO:0000313" key="2">
    <source>
        <dbReference type="Proteomes" id="UP001060085"/>
    </source>
</evidence>
<accession>A0ACC0B8K2</accession>
<sequence length="317" mass="36196">MCNTRVLGDKMNSGGGLSPQANNITVDDVMVGFTHEKKKIIDCLTRGLPQCGIIAIVGMPEYRIKAILIDIVKQVDPTVDISNKSPEDLAKMLYRCLREETYLILLNDIWDIRAWKELTASFPNDENGSRIIFTSRIHKVALEAKVDCNLHELYLLSPEDGLELLQKKLSCKDGLLAKADGDFVFWKQIAENLKSHVSREGCLDVLGGFDIVVITQLVHLRHWVLQGRFIVPPSIVNLSRLEFLFDIDFRGMNNLVGESIQLDSLQTLMSFRTYSEEELKWILRRMLNVQKLGISLNFPSRLPDFLEKIEFVKFTDR</sequence>
<dbReference type="EMBL" id="CM044704">
    <property type="protein sequence ID" value="KAI5668873.1"/>
    <property type="molecule type" value="Genomic_DNA"/>
</dbReference>
<evidence type="ECO:0000313" key="1">
    <source>
        <dbReference type="EMBL" id="KAI5668873.1"/>
    </source>
</evidence>
<keyword evidence="2" id="KW-1185">Reference proteome</keyword>
<dbReference type="Proteomes" id="UP001060085">
    <property type="component" value="Linkage Group LG04"/>
</dbReference>
<name>A0ACC0B8K2_CATRO</name>
<comment type="caution">
    <text evidence="1">The sequence shown here is derived from an EMBL/GenBank/DDBJ whole genome shotgun (WGS) entry which is preliminary data.</text>
</comment>
<proteinExistence type="predicted"/>
<gene>
    <name evidence="1" type="ORF">M9H77_18726</name>
</gene>
<reference evidence="2" key="1">
    <citation type="journal article" date="2023" name="Nat. Plants">
        <title>Single-cell RNA sequencing provides a high-resolution roadmap for understanding the multicellular compartmentation of specialized metabolism.</title>
        <authorList>
            <person name="Sun S."/>
            <person name="Shen X."/>
            <person name="Li Y."/>
            <person name="Li Y."/>
            <person name="Wang S."/>
            <person name="Li R."/>
            <person name="Zhang H."/>
            <person name="Shen G."/>
            <person name="Guo B."/>
            <person name="Wei J."/>
            <person name="Xu J."/>
            <person name="St-Pierre B."/>
            <person name="Chen S."/>
            <person name="Sun C."/>
        </authorList>
    </citation>
    <scope>NUCLEOTIDE SEQUENCE [LARGE SCALE GENOMIC DNA]</scope>
</reference>
<organism evidence="1 2">
    <name type="scientific">Catharanthus roseus</name>
    <name type="common">Madagascar periwinkle</name>
    <name type="synonym">Vinca rosea</name>
    <dbReference type="NCBI Taxonomy" id="4058"/>
    <lineage>
        <taxon>Eukaryota</taxon>
        <taxon>Viridiplantae</taxon>
        <taxon>Streptophyta</taxon>
        <taxon>Embryophyta</taxon>
        <taxon>Tracheophyta</taxon>
        <taxon>Spermatophyta</taxon>
        <taxon>Magnoliopsida</taxon>
        <taxon>eudicotyledons</taxon>
        <taxon>Gunneridae</taxon>
        <taxon>Pentapetalae</taxon>
        <taxon>asterids</taxon>
        <taxon>lamiids</taxon>
        <taxon>Gentianales</taxon>
        <taxon>Apocynaceae</taxon>
        <taxon>Rauvolfioideae</taxon>
        <taxon>Vinceae</taxon>
        <taxon>Catharanthinae</taxon>
        <taxon>Catharanthus</taxon>
    </lineage>
</organism>
<protein>
    <submittedName>
        <fullName evidence="1">Uncharacterized protein</fullName>
    </submittedName>
</protein>